<dbReference type="InterPro" id="IPR000515">
    <property type="entry name" value="MetI-like"/>
</dbReference>
<dbReference type="GO" id="GO:0005886">
    <property type="term" value="C:plasma membrane"/>
    <property type="evidence" value="ECO:0007669"/>
    <property type="project" value="UniProtKB-SubCell"/>
</dbReference>
<feature type="region of interest" description="Disordered" evidence="8">
    <location>
        <begin position="13"/>
        <end position="36"/>
    </location>
</feature>
<feature type="domain" description="ABC transmembrane type-1" evidence="9">
    <location>
        <begin position="142"/>
        <end position="349"/>
    </location>
</feature>
<comment type="caution">
    <text evidence="10">The sequence shown here is derived from an EMBL/GenBank/DDBJ whole genome shotgun (WGS) entry which is preliminary data.</text>
</comment>
<dbReference type="PANTHER" id="PTHR43163:SF9">
    <property type="entry name" value="ABC TRANSPORTER PERMEASE PROTEIN"/>
    <property type="match status" value="1"/>
</dbReference>
<dbReference type="InterPro" id="IPR035906">
    <property type="entry name" value="MetI-like_sf"/>
</dbReference>
<dbReference type="SUPFAM" id="SSF161098">
    <property type="entry name" value="MetI-like"/>
    <property type="match status" value="1"/>
</dbReference>
<dbReference type="CDD" id="cd06261">
    <property type="entry name" value="TM_PBP2"/>
    <property type="match status" value="1"/>
</dbReference>
<evidence type="ECO:0000256" key="1">
    <source>
        <dbReference type="ARBA" id="ARBA00004651"/>
    </source>
</evidence>
<dbReference type="PANTHER" id="PTHR43163">
    <property type="entry name" value="DIPEPTIDE TRANSPORT SYSTEM PERMEASE PROTEIN DPPB-RELATED"/>
    <property type="match status" value="1"/>
</dbReference>
<evidence type="ECO:0000259" key="9">
    <source>
        <dbReference type="PROSITE" id="PS50928"/>
    </source>
</evidence>
<feature type="transmembrane region" description="Helical" evidence="7">
    <location>
        <begin position="146"/>
        <end position="170"/>
    </location>
</feature>
<name>A0A3D9LCV0_9MICC</name>
<keyword evidence="6 7" id="KW-0472">Membrane</keyword>
<sequence>MVERRVLDPAVSMTPAPERAVGPPLASPGASQGAVRATRNRRGRLVGVLVGRRLAWTVPLLAVISLGIFALAALSPADATTGFLGARGEFTPASSRDNVEELLGHGTWLESWLAWAGSTLTGDPGWSTAYRAPVAEIVAARLPWTVLIMATGVLSAAVLSVVLALGVALTPHHPVSRTVVGGLWAVTALPSFLVSLGLMAVFAIGLGWLPAGGLTNPGADLTAGQVATHMVLPTAAVAVSQVPWMSLHLHEALRAQLNGPAVEAARVRGLSEPTIVARHALPAAAIPVVAIAGTRLPEIVAGAAVVELVLSWPGLGQALVEAALAQDLALLATVGVLLTAASLLGGLLADVALVALDPRTDPREL</sequence>
<keyword evidence="5 7" id="KW-1133">Transmembrane helix</keyword>
<proteinExistence type="inferred from homology"/>
<evidence type="ECO:0000256" key="5">
    <source>
        <dbReference type="ARBA" id="ARBA00022989"/>
    </source>
</evidence>
<evidence type="ECO:0000313" key="11">
    <source>
        <dbReference type="Proteomes" id="UP000256727"/>
    </source>
</evidence>
<gene>
    <name evidence="10" type="ORF">C8E99_2015</name>
</gene>
<evidence type="ECO:0000256" key="4">
    <source>
        <dbReference type="ARBA" id="ARBA00022692"/>
    </source>
</evidence>
<evidence type="ECO:0000256" key="2">
    <source>
        <dbReference type="ARBA" id="ARBA00022448"/>
    </source>
</evidence>
<feature type="transmembrane region" description="Helical" evidence="7">
    <location>
        <begin position="54"/>
        <end position="74"/>
    </location>
</feature>
<feature type="transmembrane region" description="Helical" evidence="7">
    <location>
        <begin position="328"/>
        <end position="356"/>
    </location>
</feature>
<dbReference type="AlphaFoldDB" id="A0A3D9LCV0"/>
<keyword evidence="11" id="KW-1185">Reference proteome</keyword>
<keyword evidence="3" id="KW-1003">Cell membrane</keyword>
<feature type="transmembrane region" description="Helical" evidence="7">
    <location>
        <begin position="182"/>
        <end position="209"/>
    </location>
</feature>
<dbReference type="Gene3D" id="1.10.3720.10">
    <property type="entry name" value="MetI-like"/>
    <property type="match status" value="1"/>
</dbReference>
<keyword evidence="4 7" id="KW-0812">Transmembrane</keyword>
<dbReference type="GO" id="GO:0055085">
    <property type="term" value="P:transmembrane transport"/>
    <property type="evidence" value="ECO:0007669"/>
    <property type="project" value="InterPro"/>
</dbReference>
<dbReference type="Pfam" id="PF00528">
    <property type="entry name" value="BPD_transp_1"/>
    <property type="match status" value="1"/>
</dbReference>
<dbReference type="Proteomes" id="UP000256727">
    <property type="component" value="Unassembled WGS sequence"/>
</dbReference>
<comment type="subcellular location">
    <subcellularLocation>
        <location evidence="1 7">Cell membrane</location>
        <topology evidence="1 7">Multi-pass membrane protein</topology>
    </subcellularLocation>
</comment>
<reference evidence="10 11" key="1">
    <citation type="submission" date="2018-07" db="EMBL/GenBank/DDBJ databases">
        <title>Sequencing the genomes of 1000 actinobacteria strains.</title>
        <authorList>
            <person name="Klenk H.-P."/>
        </authorList>
    </citation>
    <scope>NUCLEOTIDE SEQUENCE [LARGE SCALE GENOMIC DNA]</scope>
    <source>
        <strain evidence="10 11">DSM 14442</strain>
    </source>
</reference>
<evidence type="ECO:0000256" key="7">
    <source>
        <dbReference type="RuleBase" id="RU363032"/>
    </source>
</evidence>
<evidence type="ECO:0000256" key="8">
    <source>
        <dbReference type="SAM" id="MobiDB-lite"/>
    </source>
</evidence>
<accession>A0A3D9LCV0</accession>
<evidence type="ECO:0000256" key="3">
    <source>
        <dbReference type="ARBA" id="ARBA00022475"/>
    </source>
</evidence>
<keyword evidence="2 7" id="KW-0813">Transport</keyword>
<evidence type="ECO:0000313" key="10">
    <source>
        <dbReference type="EMBL" id="REE04188.1"/>
    </source>
</evidence>
<evidence type="ECO:0000256" key="6">
    <source>
        <dbReference type="ARBA" id="ARBA00023136"/>
    </source>
</evidence>
<dbReference type="PROSITE" id="PS50928">
    <property type="entry name" value="ABC_TM1"/>
    <property type="match status" value="1"/>
</dbReference>
<protein>
    <submittedName>
        <fullName evidence="10">Peptide/nickel transport system permease protein</fullName>
    </submittedName>
</protein>
<organism evidence="10 11">
    <name type="scientific">Citricoccus muralis</name>
    <dbReference type="NCBI Taxonomy" id="169134"/>
    <lineage>
        <taxon>Bacteria</taxon>
        <taxon>Bacillati</taxon>
        <taxon>Actinomycetota</taxon>
        <taxon>Actinomycetes</taxon>
        <taxon>Micrococcales</taxon>
        <taxon>Micrococcaceae</taxon>
        <taxon>Citricoccus</taxon>
    </lineage>
</organism>
<dbReference type="EMBL" id="QREH01000001">
    <property type="protein sequence ID" value="REE04188.1"/>
    <property type="molecule type" value="Genomic_DNA"/>
</dbReference>
<comment type="similarity">
    <text evidence="7">Belongs to the binding-protein-dependent transport system permease family.</text>
</comment>